<keyword evidence="8" id="KW-1133">Transmembrane helix</keyword>
<dbReference type="GO" id="GO:0055085">
    <property type="term" value="P:transmembrane transport"/>
    <property type="evidence" value="ECO:0007669"/>
    <property type="project" value="InterPro"/>
</dbReference>
<name>A0A849SIQ8_UNCEI</name>
<reference evidence="11 12" key="1">
    <citation type="submission" date="2020-04" db="EMBL/GenBank/DDBJ databases">
        <title>Metagenomic profiling of ammonia- and methane-oxidizing microorganisms in a Dutch drinking water treatment plant.</title>
        <authorList>
            <person name="Poghosyan L."/>
            <person name="Leucker S."/>
        </authorList>
    </citation>
    <scope>NUCLEOTIDE SEQUENCE [LARGE SCALE GENOMIC DNA]</scope>
    <source>
        <strain evidence="11">S-RSF-IL-03</strain>
    </source>
</reference>
<comment type="similarity">
    <text evidence="2">Belongs to the TonB family.</text>
</comment>
<evidence type="ECO:0000256" key="7">
    <source>
        <dbReference type="ARBA" id="ARBA00022927"/>
    </source>
</evidence>
<proteinExistence type="inferred from homology"/>
<keyword evidence="7" id="KW-0653">Protein transport</keyword>
<dbReference type="NCBIfam" id="TIGR01352">
    <property type="entry name" value="tonB_Cterm"/>
    <property type="match status" value="1"/>
</dbReference>
<keyword evidence="9" id="KW-0472">Membrane</keyword>
<dbReference type="EMBL" id="JABFRW010000052">
    <property type="protein sequence ID" value="NOT33493.1"/>
    <property type="molecule type" value="Genomic_DNA"/>
</dbReference>
<evidence type="ECO:0000256" key="9">
    <source>
        <dbReference type="ARBA" id="ARBA00023136"/>
    </source>
</evidence>
<protein>
    <submittedName>
        <fullName evidence="11">Energy transducer TonB</fullName>
    </submittedName>
</protein>
<keyword evidence="5" id="KW-0997">Cell inner membrane</keyword>
<sequence>MVQALVFRDGSVAETRVVRSIPMLDDAAVDCVRQWRFTPGMTNGEPVAVWVTIPIKFSLR</sequence>
<evidence type="ECO:0000256" key="6">
    <source>
        <dbReference type="ARBA" id="ARBA00022692"/>
    </source>
</evidence>
<keyword evidence="4" id="KW-1003">Cell membrane</keyword>
<accession>A0A849SIQ8</accession>
<comment type="subcellular location">
    <subcellularLocation>
        <location evidence="1">Cell inner membrane</location>
        <topology evidence="1">Single-pass membrane protein</topology>
        <orientation evidence="1">Periplasmic side</orientation>
    </subcellularLocation>
</comment>
<evidence type="ECO:0000256" key="4">
    <source>
        <dbReference type="ARBA" id="ARBA00022475"/>
    </source>
</evidence>
<dbReference type="GO" id="GO:0015031">
    <property type="term" value="P:protein transport"/>
    <property type="evidence" value="ECO:0007669"/>
    <property type="project" value="UniProtKB-KW"/>
</dbReference>
<dbReference type="Proteomes" id="UP000580839">
    <property type="component" value="Unassembled WGS sequence"/>
</dbReference>
<dbReference type="Gene3D" id="3.30.1150.10">
    <property type="match status" value="1"/>
</dbReference>
<evidence type="ECO:0000256" key="5">
    <source>
        <dbReference type="ARBA" id="ARBA00022519"/>
    </source>
</evidence>
<gene>
    <name evidence="11" type="ORF">HOP12_04900</name>
</gene>
<dbReference type="AlphaFoldDB" id="A0A849SIQ8"/>
<dbReference type="InterPro" id="IPR051045">
    <property type="entry name" value="TonB-dependent_transducer"/>
</dbReference>
<dbReference type="InterPro" id="IPR006260">
    <property type="entry name" value="TonB/TolA_C"/>
</dbReference>
<evidence type="ECO:0000256" key="2">
    <source>
        <dbReference type="ARBA" id="ARBA00006555"/>
    </source>
</evidence>
<dbReference type="GO" id="GO:0031992">
    <property type="term" value="F:energy transducer activity"/>
    <property type="evidence" value="ECO:0007669"/>
    <property type="project" value="TreeGrafter"/>
</dbReference>
<dbReference type="PANTHER" id="PTHR33446:SF2">
    <property type="entry name" value="PROTEIN TONB"/>
    <property type="match status" value="1"/>
</dbReference>
<dbReference type="Pfam" id="PF03544">
    <property type="entry name" value="TonB_C"/>
    <property type="match status" value="1"/>
</dbReference>
<feature type="domain" description="TonB C-terminal" evidence="10">
    <location>
        <begin position="1"/>
        <end position="60"/>
    </location>
</feature>
<dbReference type="PROSITE" id="PS52015">
    <property type="entry name" value="TONB_CTD"/>
    <property type="match status" value="1"/>
</dbReference>
<dbReference type="InterPro" id="IPR037682">
    <property type="entry name" value="TonB_C"/>
</dbReference>
<evidence type="ECO:0000259" key="10">
    <source>
        <dbReference type="PROSITE" id="PS52015"/>
    </source>
</evidence>
<keyword evidence="6" id="KW-0812">Transmembrane</keyword>
<evidence type="ECO:0000313" key="11">
    <source>
        <dbReference type="EMBL" id="NOT33493.1"/>
    </source>
</evidence>
<dbReference type="PANTHER" id="PTHR33446">
    <property type="entry name" value="PROTEIN TONB-RELATED"/>
    <property type="match status" value="1"/>
</dbReference>
<dbReference type="SUPFAM" id="SSF74653">
    <property type="entry name" value="TolA/TonB C-terminal domain"/>
    <property type="match status" value="1"/>
</dbReference>
<dbReference type="GO" id="GO:0098797">
    <property type="term" value="C:plasma membrane protein complex"/>
    <property type="evidence" value="ECO:0007669"/>
    <property type="project" value="TreeGrafter"/>
</dbReference>
<organism evidence="11 12">
    <name type="scientific">Eiseniibacteriota bacterium</name>
    <dbReference type="NCBI Taxonomy" id="2212470"/>
    <lineage>
        <taxon>Bacteria</taxon>
        <taxon>Candidatus Eiseniibacteriota</taxon>
    </lineage>
</organism>
<evidence type="ECO:0000256" key="3">
    <source>
        <dbReference type="ARBA" id="ARBA00022448"/>
    </source>
</evidence>
<evidence type="ECO:0000313" key="12">
    <source>
        <dbReference type="Proteomes" id="UP000580839"/>
    </source>
</evidence>
<evidence type="ECO:0000256" key="1">
    <source>
        <dbReference type="ARBA" id="ARBA00004383"/>
    </source>
</evidence>
<comment type="caution">
    <text evidence="11">The sequence shown here is derived from an EMBL/GenBank/DDBJ whole genome shotgun (WGS) entry which is preliminary data.</text>
</comment>
<evidence type="ECO:0000256" key="8">
    <source>
        <dbReference type="ARBA" id="ARBA00022989"/>
    </source>
</evidence>
<keyword evidence="3" id="KW-0813">Transport</keyword>